<sequence length="438" mass="47211">MVMDKNTDSPLSAVPASERQHWIVPASIFGGLEFAVPVIMVGATLAGSFSISNVFWILVVGLVIIQWIGNALQGYLGAKTGRPSSVIARSAFGSIQARFIVGLALVVLNVGWFGINTSVAGNALSAMFGIDYTENWIMWAIITLIAGLLFALPAVLGYNSMKWTDYVAVPAGILLISGGVYYALRGEGWDKILSWNPDPSITFFGAISLVLGANVAQWLIASDYTRYSKPTLKDQTLIPLGIVAIGMLFFLTGAVMSVGVGNPDIVAVMQDLGFPFWGFLILWIALWTSQLVASYSIGLAASNMLNVDTSKGRAILTVVGSVLGVVLSIAGILNYFMDFLIIMAVIYPSIAAVMFADFFFIRKQEWVDNQGWNWIATIAILAGSSVGYLTEYVVKIGIPALQSLVISGIVYLLVMKIKSQVKPDHFTNSGYSKQDLVS</sequence>
<evidence type="ECO:0000256" key="4">
    <source>
        <dbReference type="ARBA" id="ARBA00022989"/>
    </source>
</evidence>
<evidence type="ECO:0000256" key="3">
    <source>
        <dbReference type="ARBA" id="ARBA00022692"/>
    </source>
</evidence>
<protein>
    <submittedName>
        <fullName evidence="7">Cytosine permease</fullName>
    </submittedName>
</protein>
<gene>
    <name evidence="7" type="ORF">GCM10011409_19880</name>
</gene>
<feature type="transmembrane region" description="Helical" evidence="6">
    <location>
        <begin position="339"/>
        <end position="360"/>
    </location>
</feature>
<dbReference type="GO" id="GO:0005886">
    <property type="term" value="C:plasma membrane"/>
    <property type="evidence" value="ECO:0007669"/>
    <property type="project" value="TreeGrafter"/>
</dbReference>
<dbReference type="InterPro" id="IPR001248">
    <property type="entry name" value="Pur-cyt_permease"/>
</dbReference>
<dbReference type="EMBL" id="BMJD01000013">
    <property type="protein sequence ID" value="GGB42353.1"/>
    <property type="molecule type" value="Genomic_DNA"/>
</dbReference>
<organism evidence="7 8">
    <name type="scientific">Lentibacillus populi</name>
    <dbReference type="NCBI Taxonomy" id="1827502"/>
    <lineage>
        <taxon>Bacteria</taxon>
        <taxon>Bacillati</taxon>
        <taxon>Bacillota</taxon>
        <taxon>Bacilli</taxon>
        <taxon>Bacillales</taxon>
        <taxon>Bacillaceae</taxon>
        <taxon>Lentibacillus</taxon>
    </lineage>
</organism>
<reference evidence="7" key="1">
    <citation type="journal article" date="2014" name="Int. J. Syst. Evol. Microbiol.">
        <title>Complete genome sequence of Corynebacterium casei LMG S-19264T (=DSM 44701T), isolated from a smear-ripened cheese.</title>
        <authorList>
            <consortium name="US DOE Joint Genome Institute (JGI-PGF)"/>
            <person name="Walter F."/>
            <person name="Albersmeier A."/>
            <person name="Kalinowski J."/>
            <person name="Ruckert C."/>
        </authorList>
    </citation>
    <scope>NUCLEOTIDE SEQUENCE</scope>
    <source>
        <strain evidence="7">CGMCC 1.15454</strain>
    </source>
</reference>
<feature type="transmembrane region" description="Helical" evidence="6">
    <location>
        <begin position="97"/>
        <end position="116"/>
    </location>
</feature>
<evidence type="ECO:0000313" key="8">
    <source>
        <dbReference type="Proteomes" id="UP000621492"/>
    </source>
</evidence>
<keyword evidence="4 6" id="KW-1133">Transmembrane helix</keyword>
<comment type="subcellular location">
    <subcellularLocation>
        <location evidence="1">Membrane</location>
        <topology evidence="1">Multi-pass membrane protein</topology>
    </subcellularLocation>
</comment>
<evidence type="ECO:0000256" key="5">
    <source>
        <dbReference type="ARBA" id="ARBA00023136"/>
    </source>
</evidence>
<dbReference type="Pfam" id="PF02133">
    <property type="entry name" value="Transp_cyt_pur"/>
    <property type="match status" value="1"/>
</dbReference>
<proteinExistence type="inferred from homology"/>
<dbReference type="Proteomes" id="UP000621492">
    <property type="component" value="Unassembled WGS sequence"/>
</dbReference>
<feature type="transmembrane region" description="Helical" evidence="6">
    <location>
        <begin position="372"/>
        <end position="390"/>
    </location>
</feature>
<feature type="transmembrane region" description="Helical" evidence="6">
    <location>
        <begin position="163"/>
        <end position="183"/>
    </location>
</feature>
<name>A0A9W5TX37_9BACI</name>
<evidence type="ECO:0000313" key="7">
    <source>
        <dbReference type="EMBL" id="GGB42353.1"/>
    </source>
</evidence>
<comment type="similarity">
    <text evidence="2">Belongs to the purine-cytosine permease (2.A.39) family.</text>
</comment>
<feature type="transmembrane region" description="Helical" evidence="6">
    <location>
        <begin position="237"/>
        <end position="256"/>
    </location>
</feature>
<feature type="transmembrane region" description="Helical" evidence="6">
    <location>
        <begin position="314"/>
        <end position="333"/>
    </location>
</feature>
<dbReference type="AlphaFoldDB" id="A0A9W5TX37"/>
<feature type="transmembrane region" description="Helical" evidence="6">
    <location>
        <begin position="55"/>
        <end position="76"/>
    </location>
</feature>
<keyword evidence="3 6" id="KW-0812">Transmembrane</keyword>
<dbReference type="Gene3D" id="1.10.4160.10">
    <property type="entry name" value="Hydantoin permease"/>
    <property type="match status" value="1"/>
</dbReference>
<dbReference type="RefSeq" id="WP_088051246.1">
    <property type="nucleotide sequence ID" value="NZ_BMJD01000013.1"/>
</dbReference>
<evidence type="ECO:0000256" key="1">
    <source>
        <dbReference type="ARBA" id="ARBA00004141"/>
    </source>
</evidence>
<dbReference type="InterPro" id="IPR030191">
    <property type="entry name" value="CodB"/>
</dbReference>
<feature type="transmembrane region" description="Helical" evidence="6">
    <location>
        <begin position="203"/>
        <end position="225"/>
    </location>
</feature>
<feature type="transmembrane region" description="Helical" evidence="6">
    <location>
        <begin position="136"/>
        <end position="156"/>
    </location>
</feature>
<evidence type="ECO:0000256" key="2">
    <source>
        <dbReference type="ARBA" id="ARBA00008974"/>
    </source>
</evidence>
<keyword evidence="5 6" id="KW-0472">Membrane</keyword>
<reference evidence="7" key="2">
    <citation type="submission" date="2020-09" db="EMBL/GenBank/DDBJ databases">
        <authorList>
            <person name="Sun Q."/>
            <person name="Zhou Y."/>
        </authorList>
    </citation>
    <scope>NUCLEOTIDE SEQUENCE</scope>
    <source>
        <strain evidence="7">CGMCC 1.15454</strain>
    </source>
</reference>
<dbReference type="PANTHER" id="PTHR30569:SF0">
    <property type="entry name" value="CYTOSINE PERMEASE"/>
    <property type="match status" value="1"/>
</dbReference>
<feature type="transmembrane region" description="Helical" evidence="6">
    <location>
        <begin position="21"/>
        <end position="43"/>
    </location>
</feature>
<accession>A0A9W5TX37</accession>
<comment type="caution">
    <text evidence="7">The sequence shown here is derived from an EMBL/GenBank/DDBJ whole genome shotgun (WGS) entry which is preliminary data.</text>
</comment>
<evidence type="ECO:0000256" key="6">
    <source>
        <dbReference type="SAM" id="Phobius"/>
    </source>
</evidence>
<feature type="transmembrane region" description="Helical" evidence="6">
    <location>
        <begin position="396"/>
        <end position="414"/>
    </location>
</feature>
<dbReference type="PANTHER" id="PTHR30569">
    <property type="entry name" value="CYTOSINE TRANSPORTER CODB"/>
    <property type="match status" value="1"/>
</dbReference>
<feature type="transmembrane region" description="Helical" evidence="6">
    <location>
        <begin position="276"/>
        <end position="302"/>
    </location>
</feature>
<dbReference type="GO" id="GO:0015209">
    <property type="term" value="F:cytosine transmembrane transporter activity"/>
    <property type="evidence" value="ECO:0007669"/>
    <property type="project" value="InterPro"/>
</dbReference>
<keyword evidence="8" id="KW-1185">Reference proteome</keyword>